<dbReference type="OrthoDB" id="5468627at2"/>
<dbReference type="RefSeq" id="WP_011991988.1">
    <property type="nucleotide sequence ID" value="NC_009715.2"/>
</dbReference>
<evidence type="ECO:0000256" key="2">
    <source>
        <dbReference type="PROSITE-ProRule" id="PRU00169"/>
    </source>
</evidence>
<protein>
    <submittedName>
        <fullName evidence="5">Hybrid sensor histidine kinase/response regulator</fullName>
    </submittedName>
</protein>
<evidence type="ECO:0000256" key="3">
    <source>
        <dbReference type="SAM" id="Phobius"/>
    </source>
</evidence>
<evidence type="ECO:0000259" key="4">
    <source>
        <dbReference type="PROSITE" id="PS50110"/>
    </source>
</evidence>
<evidence type="ECO:0000313" key="5">
    <source>
        <dbReference type="EMBL" id="EAU00030.1"/>
    </source>
</evidence>
<dbReference type="InterPro" id="IPR036890">
    <property type="entry name" value="HATPase_C_sf"/>
</dbReference>
<dbReference type="SUPFAM" id="SSF55874">
    <property type="entry name" value="ATPase domain of HSP90 chaperone/DNA topoisomerase II/histidine kinase"/>
    <property type="match status" value="1"/>
</dbReference>
<accession>A7GX60</accession>
<dbReference type="PANTHER" id="PTHR45339:SF5">
    <property type="entry name" value="HISTIDINE KINASE"/>
    <property type="match status" value="1"/>
</dbReference>
<dbReference type="Gene3D" id="3.40.50.2300">
    <property type="match status" value="1"/>
</dbReference>
<feature type="transmembrane region" description="Helical" evidence="3">
    <location>
        <begin position="285"/>
        <end position="307"/>
    </location>
</feature>
<dbReference type="InterPro" id="IPR001789">
    <property type="entry name" value="Sig_transdc_resp-reg_receiver"/>
</dbReference>
<dbReference type="KEGG" id="ccv:CCV52592_0934"/>
<keyword evidence="5" id="KW-0808">Transferase</keyword>
<dbReference type="GO" id="GO:0016301">
    <property type="term" value="F:kinase activity"/>
    <property type="evidence" value="ECO:0007669"/>
    <property type="project" value="UniProtKB-KW"/>
</dbReference>
<keyword evidence="3" id="KW-0812">Transmembrane</keyword>
<feature type="domain" description="Response regulatory" evidence="4">
    <location>
        <begin position="696"/>
        <end position="814"/>
    </location>
</feature>
<keyword evidence="6" id="KW-1185">Reference proteome</keyword>
<dbReference type="GO" id="GO:0000160">
    <property type="term" value="P:phosphorelay signal transduction system"/>
    <property type="evidence" value="ECO:0007669"/>
    <property type="project" value="InterPro"/>
</dbReference>
<name>A7GX60_CAMC5</name>
<dbReference type="HOGENOM" id="CLU_000445_26_1_7"/>
<feature type="modified residue" description="4-aspartylphosphate" evidence="2">
    <location>
        <position position="745"/>
    </location>
</feature>
<evidence type="ECO:0000313" key="6">
    <source>
        <dbReference type="Proteomes" id="UP000006380"/>
    </source>
</evidence>
<sequence>MKLRNYTLLLPILAVAAISAYMSYEFLGDIALSKRLNSDINKHFLLKNTTRAVILEHKAELAYSSDVSAENMRILEKDRAFADKVVLEIKNSAQKSNQTDELVKKIQSLRQNSKQEHRLYMNSFFYFFERINAVVAGDLALMNEISDPQSKIYITTLDLIHSDLNALNASLYHISQALQNGETISGKNVKKDLAPISADTFGAGLLPQESKAHISELLSAKQSADAHELNELRSKVFSYDGYEISQQDMLALDALEQEKFMLLLDISDVVAKDLQARNEVFSTQAYYKFSLAVLIAFGLLCCAILLAKKLKELESIGSKIRYVQEEILKQERCDYAQTLQNFINFNKEILGKYERIGTFNKIKNSYLMRLNKALKSKYKQNLQSLAFLRKTYASSDQIKAIDILEENSASVSLNFENIKNVIDIENSDLELNVVNFDPQITFKSVLESKISDMTDKKINFVTYIDPSLNSMLEGDESKIKTAVSNLIIGALYQCNPYANIIVEIKDQTNNVQSGVTSLCVSVKNNADAMSKEQIDALLDADEDHEKNANELELYINIANMYLGLMDSRLAIDSTQGVGNEFRFVLKLARKEKIEILRYDKKLKIGFVLDANAEYNAFIAKMLNDLGIKFESISNLKNLSEPQKYDTILMREGKNAPSGLKNLTVIKDPLTPIRLLQKLSNNASPGYSQKFIITKPQILICSANALSLEMLAYAFELYSVELTLKSGYDELADTLKNKHFDLIFTDMSLCKDDITHFANKFKKLKHTTQNAQTKTIGIVSNTGNVSMQQVMENFDECVKKPIDTRALTMILDKFIPNFKNFVIRECVLIKNEDIILCKKSDIENKIFGAALGEFGKNLSIAKGFGELVSKMNEKPFGLILVDESVADFDMDALLGIVETFRERFSVDARMLVFSDKSYQSHAKSYIKALSPHISKIELANVIKNELNDMGKAQS</sequence>
<dbReference type="PROSITE" id="PS50110">
    <property type="entry name" value="RESPONSE_REGULATORY"/>
    <property type="match status" value="1"/>
</dbReference>
<evidence type="ECO:0000256" key="1">
    <source>
        <dbReference type="ARBA" id="ARBA00022553"/>
    </source>
</evidence>
<dbReference type="InterPro" id="IPR011006">
    <property type="entry name" value="CheY-like_superfamily"/>
</dbReference>
<dbReference type="Proteomes" id="UP000006380">
    <property type="component" value="Chromosome"/>
</dbReference>
<proteinExistence type="predicted"/>
<keyword evidence="3" id="KW-1133">Transmembrane helix</keyword>
<dbReference type="AlphaFoldDB" id="A7GX60"/>
<keyword evidence="5" id="KW-0418">Kinase</keyword>
<dbReference type="SUPFAM" id="SSF52172">
    <property type="entry name" value="CheY-like"/>
    <property type="match status" value="1"/>
</dbReference>
<keyword evidence="3" id="KW-0472">Membrane</keyword>
<organism evidence="5 6">
    <name type="scientific">Campylobacter curvus (strain 525.92)</name>
    <dbReference type="NCBI Taxonomy" id="360105"/>
    <lineage>
        <taxon>Bacteria</taxon>
        <taxon>Pseudomonadati</taxon>
        <taxon>Campylobacterota</taxon>
        <taxon>Epsilonproteobacteria</taxon>
        <taxon>Campylobacterales</taxon>
        <taxon>Campylobacteraceae</taxon>
        <taxon>Campylobacter</taxon>
    </lineage>
</organism>
<keyword evidence="1 2" id="KW-0597">Phosphoprotein</keyword>
<reference evidence="5" key="1">
    <citation type="submission" date="2016-07" db="EMBL/GenBank/DDBJ databases">
        <title>Comparative genomics of the Campylobacter concisus group.</title>
        <authorList>
            <person name="Miller W.G."/>
            <person name="Yee E."/>
            <person name="Chapman M.H."/>
            <person name="Huynh S."/>
            <person name="Bono J.L."/>
            <person name="On S.L.W."/>
            <person name="StLeger J."/>
            <person name="Foster G."/>
            <person name="Parker C.T."/>
        </authorList>
    </citation>
    <scope>NUCLEOTIDE SEQUENCE</scope>
    <source>
        <strain evidence="5">525.92</strain>
    </source>
</reference>
<dbReference type="Gene3D" id="3.30.565.10">
    <property type="entry name" value="Histidine kinase-like ATPase, C-terminal domain"/>
    <property type="match status" value="1"/>
</dbReference>
<dbReference type="EMBL" id="CP000767">
    <property type="protein sequence ID" value="EAU00030.1"/>
    <property type="molecule type" value="Genomic_DNA"/>
</dbReference>
<dbReference type="STRING" id="360105.CCV52592_0934"/>
<gene>
    <name evidence="5" type="ORF">CCV52592_0934</name>
</gene>
<dbReference type="PANTHER" id="PTHR45339">
    <property type="entry name" value="HYBRID SIGNAL TRANSDUCTION HISTIDINE KINASE J"/>
    <property type="match status" value="1"/>
</dbReference>